<sequence length="434" mass="48397">MARSAAQAAFDPVGYIASLSKLYEENASLSQTKPYYALEPPSYEAATAMKHPPVEPERVQSEPAPKQSETKSSAPAIVRHNEAANDKGFIRIQSLIRHSVYFSLAYLRKSGAKYEEKESPPYLALSRDNSFAHILVGSKVAPDHGRVPPSLQHLYDSKGGVQVLNNKFQRLFLEIARLFLSSWVAALPCGTTPETMRRVLVFKPPAPSKEATAAMNKVSLLVELIVNRKSFSVWKNSKTSADDSIGSPRVAEVFSQAMTAIARNAFIMNGVMFVTLNPFLCGTSSEGGVYTSACWFCPFHSHRKSILAPTLIDVLNRIYMEEHGPPGTSGYVVENQAERHFNEKHRAIEHPVARSLFDTFPQQIRGDHGMVLSLDNFCQQVQLAVLTDPFALQAYKLNEKNCAMACLLTEELARKVGRDYRNYWINENERTNLP</sequence>
<dbReference type="GeneID" id="100903687"/>
<evidence type="ECO:0000256" key="1">
    <source>
        <dbReference type="SAM" id="MobiDB-lite"/>
    </source>
</evidence>
<dbReference type="Proteomes" id="UP000694867">
    <property type="component" value="Unplaced"/>
</dbReference>
<keyword evidence="2" id="KW-1185">Reference proteome</keyword>
<reference evidence="3" key="1">
    <citation type="submission" date="2025-08" db="UniProtKB">
        <authorList>
            <consortium name="RefSeq"/>
        </authorList>
    </citation>
    <scope>IDENTIFICATION</scope>
</reference>
<proteinExistence type="predicted"/>
<feature type="region of interest" description="Disordered" evidence="1">
    <location>
        <begin position="51"/>
        <end position="74"/>
    </location>
</feature>
<dbReference type="KEGG" id="goe:100903687"/>
<gene>
    <name evidence="3" type="primary">LOC100903687</name>
</gene>
<dbReference type="AlphaFoldDB" id="A0AAJ7L2M9"/>
<dbReference type="RefSeq" id="XP_018493882.1">
    <property type="nucleotide sequence ID" value="XM_018638366.1"/>
</dbReference>
<evidence type="ECO:0000313" key="3">
    <source>
        <dbReference type="RefSeq" id="XP_018493882.1"/>
    </source>
</evidence>
<organism evidence="2 3">
    <name type="scientific">Galendromus occidentalis</name>
    <name type="common">western predatory mite</name>
    <dbReference type="NCBI Taxonomy" id="34638"/>
    <lineage>
        <taxon>Eukaryota</taxon>
        <taxon>Metazoa</taxon>
        <taxon>Ecdysozoa</taxon>
        <taxon>Arthropoda</taxon>
        <taxon>Chelicerata</taxon>
        <taxon>Arachnida</taxon>
        <taxon>Acari</taxon>
        <taxon>Parasitiformes</taxon>
        <taxon>Mesostigmata</taxon>
        <taxon>Gamasina</taxon>
        <taxon>Phytoseioidea</taxon>
        <taxon>Phytoseiidae</taxon>
        <taxon>Typhlodrominae</taxon>
        <taxon>Galendromus</taxon>
    </lineage>
</organism>
<protein>
    <submittedName>
        <fullName evidence="3">Uncharacterized protein LOC100903687</fullName>
    </submittedName>
</protein>
<name>A0AAJ7L2M9_9ACAR</name>
<evidence type="ECO:0000313" key="2">
    <source>
        <dbReference type="Proteomes" id="UP000694867"/>
    </source>
</evidence>
<accession>A0AAJ7L2M9</accession>